<name>A0A3N6PBB0_9CYAN</name>
<keyword evidence="2 4" id="KW-0853">WD repeat</keyword>
<dbReference type="Pfam" id="PF13181">
    <property type="entry name" value="TPR_8"/>
    <property type="match status" value="1"/>
</dbReference>
<protein>
    <recommendedName>
        <fullName evidence="8">WD40 repeat domain-containing protein</fullName>
    </recommendedName>
</protein>
<dbReference type="InterPro" id="IPR011990">
    <property type="entry name" value="TPR-like_helical_dom_sf"/>
</dbReference>
<proteinExistence type="predicted"/>
<feature type="repeat" description="WD" evidence="4">
    <location>
        <begin position="22"/>
        <end position="54"/>
    </location>
</feature>
<dbReference type="GO" id="GO:0010992">
    <property type="term" value="P:ubiquitin recycling"/>
    <property type="evidence" value="ECO:0007669"/>
    <property type="project" value="TreeGrafter"/>
</dbReference>
<dbReference type="EMBL" id="RCBY01000386">
    <property type="protein sequence ID" value="RQH21662.1"/>
    <property type="molecule type" value="Genomic_DNA"/>
</dbReference>
<evidence type="ECO:0000313" key="7">
    <source>
        <dbReference type="Proteomes" id="UP000269154"/>
    </source>
</evidence>
<dbReference type="InterPro" id="IPR036322">
    <property type="entry name" value="WD40_repeat_dom_sf"/>
</dbReference>
<organism evidence="6 7">
    <name type="scientific">Okeania hirsuta</name>
    <dbReference type="NCBI Taxonomy" id="1458930"/>
    <lineage>
        <taxon>Bacteria</taxon>
        <taxon>Bacillati</taxon>
        <taxon>Cyanobacteriota</taxon>
        <taxon>Cyanophyceae</taxon>
        <taxon>Oscillatoriophycideae</taxon>
        <taxon>Oscillatoriales</taxon>
        <taxon>Microcoleaceae</taxon>
        <taxon>Okeania</taxon>
    </lineage>
</organism>
<dbReference type="GO" id="GO:0005737">
    <property type="term" value="C:cytoplasm"/>
    <property type="evidence" value="ECO:0007669"/>
    <property type="project" value="UniProtKB-ARBA"/>
</dbReference>
<gene>
    <name evidence="6" type="ORF">D5R40_31390</name>
</gene>
<dbReference type="AlphaFoldDB" id="A0A3N6PBB0"/>
<keyword evidence="1" id="KW-0963">Cytoplasm</keyword>
<dbReference type="GO" id="GO:0043130">
    <property type="term" value="F:ubiquitin binding"/>
    <property type="evidence" value="ECO:0007669"/>
    <property type="project" value="TreeGrafter"/>
</dbReference>
<sequence length="497" mass="55308">ASGSADNTVKLWNRQGQLLQTLKGHENFVYGIAFSPDGETIASGSADNTVKLWNRQGQLLQTLKGHENFVYGIAFSPDGETIASGSADNTVKLWNRQGQLLQTLKGHENFVYGIAFSPDGETIASGSADNTVKLWNRQGQLLQTLKGHENFVYGIAFSPDGETIASGSADNTVKLWNRQGQFLQTLKGHQDWVFDIAFSPDGETIASASADNTVKLWTDLRIEDLTKRGCEWLNDYLITHPQELEKLKICQTDKRIKVVARSWITKGEKLARESKGEAEKLEQAVAFFEKALKWNPDLNLKPKVLAASLAEAEKLMEEGTKLAREGKIEVAVEKYQRAKELDKVAYIPNLKNIDPEAKAKYQGVDALLEQGRKLVKEGKVKEAISSYKQAEKIYPTQIYAKNWDTLCWFGSLYEKAANVMFACEKAVTLSPKNGSIVNSRGLARALTGDIKGAIADFQVSVEWTSNEKKKAQRQKWIEALQAGKNPFTDEVLESLRD</sequence>
<evidence type="ECO:0000256" key="2">
    <source>
        <dbReference type="ARBA" id="ARBA00022574"/>
    </source>
</evidence>
<dbReference type="InterPro" id="IPR020472">
    <property type="entry name" value="WD40_PAC1"/>
</dbReference>
<dbReference type="SMART" id="SM00028">
    <property type="entry name" value="TPR"/>
    <property type="match status" value="3"/>
</dbReference>
<dbReference type="Proteomes" id="UP000269154">
    <property type="component" value="Unassembled WGS sequence"/>
</dbReference>
<dbReference type="InterPro" id="IPR001680">
    <property type="entry name" value="WD40_rpt"/>
</dbReference>
<dbReference type="PROSITE" id="PS50294">
    <property type="entry name" value="WD_REPEATS_REGION"/>
    <property type="match status" value="5"/>
</dbReference>
<evidence type="ECO:0000256" key="4">
    <source>
        <dbReference type="PROSITE-ProRule" id="PRU00221"/>
    </source>
</evidence>
<dbReference type="Gene3D" id="1.25.40.10">
    <property type="entry name" value="Tetratricopeptide repeat domain"/>
    <property type="match status" value="1"/>
</dbReference>
<evidence type="ECO:0000256" key="3">
    <source>
        <dbReference type="ARBA" id="ARBA00022737"/>
    </source>
</evidence>
<feature type="repeat" description="WD" evidence="4">
    <location>
        <begin position="63"/>
        <end position="95"/>
    </location>
</feature>
<dbReference type="PANTHER" id="PTHR19849:SF0">
    <property type="entry name" value="PHOSPHOLIPASE A-2-ACTIVATING PROTEIN"/>
    <property type="match status" value="1"/>
</dbReference>
<dbReference type="SMART" id="SM00320">
    <property type="entry name" value="WD40"/>
    <property type="match status" value="5"/>
</dbReference>
<evidence type="ECO:0008006" key="8">
    <source>
        <dbReference type="Google" id="ProtNLM"/>
    </source>
</evidence>
<keyword evidence="5" id="KW-0802">TPR repeat</keyword>
<feature type="non-terminal residue" evidence="6">
    <location>
        <position position="1"/>
    </location>
</feature>
<dbReference type="CDD" id="cd00200">
    <property type="entry name" value="WD40"/>
    <property type="match status" value="1"/>
</dbReference>
<dbReference type="Pfam" id="PF00400">
    <property type="entry name" value="WD40"/>
    <property type="match status" value="5"/>
</dbReference>
<dbReference type="PROSITE" id="PS50082">
    <property type="entry name" value="WD_REPEATS_2"/>
    <property type="match status" value="6"/>
</dbReference>
<accession>A0A3N6PBB0</accession>
<feature type="repeat" description="WD" evidence="4">
    <location>
        <begin position="104"/>
        <end position="136"/>
    </location>
</feature>
<feature type="repeat" description="WD" evidence="4">
    <location>
        <begin position="186"/>
        <end position="217"/>
    </location>
</feature>
<evidence type="ECO:0000256" key="1">
    <source>
        <dbReference type="ARBA" id="ARBA00022490"/>
    </source>
</evidence>
<feature type="repeat" description="TPR" evidence="5">
    <location>
        <begin position="364"/>
        <end position="397"/>
    </location>
</feature>
<evidence type="ECO:0000256" key="5">
    <source>
        <dbReference type="PROSITE-ProRule" id="PRU00339"/>
    </source>
</evidence>
<evidence type="ECO:0000313" key="6">
    <source>
        <dbReference type="EMBL" id="RQH21662.1"/>
    </source>
</evidence>
<dbReference type="GO" id="GO:0043161">
    <property type="term" value="P:proteasome-mediated ubiquitin-dependent protein catabolic process"/>
    <property type="evidence" value="ECO:0007669"/>
    <property type="project" value="TreeGrafter"/>
</dbReference>
<dbReference type="InterPro" id="IPR015943">
    <property type="entry name" value="WD40/YVTN_repeat-like_dom_sf"/>
</dbReference>
<dbReference type="PRINTS" id="PR00320">
    <property type="entry name" value="GPROTEINBRPT"/>
</dbReference>
<dbReference type="SUPFAM" id="SSF48452">
    <property type="entry name" value="TPR-like"/>
    <property type="match status" value="1"/>
</dbReference>
<dbReference type="PROSITE" id="PS50005">
    <property type="entry name" value="TPR"/>
    <property type="match status" value="1"/>
</dbReference>
<dbReference type="SUPFAM" id="SSF50978">
    <property type="entry name" value="WD40 repeat-like"/>
    <property type="match status" value="1"/>
</dbReference>
<comment type="caution">
    <text evidence="6">The sequence shown here is derived from an EMBL/GenBank/DDBJ whole genome shotgun (WGS) entry which is preliminary data.</text>
</comment>
<dbReference type="PANTHER" id="PTHR19849">
    <property type="entry name" value="PHOSPHOLIPASE A-2-ACTIVATING PROTEIN"/>
    <property type="match status" value="1"/>
</dbReference>
<dbReference type="Gene3D" id="2.130.10.10">
    <property type="entry name" value="YVTN repeat-like/Quinoprotein amine dehydrogenase"/>
    <property type="match status" value="1"/>
</dbReference>
<feature type="repeat" description="WD" evidence="4">
    <location>
        <begin position="1"/>
        <end position="13"/>
    </location>
</feature>
<keyword evidence="3" id="KW-0677">Repeat</keyword>
<feature type="repeat" description="WD" evidence="4">
    <location>
        <begin position="145"/>
        <end position="177"/>
    </location>
</feature>
<keyword evidence="7" id="KW-1185">Reference proteome</keyword>
<dbReference type="InterPro" id="IPR019734">
    <property type="entry name" value="TPR_rpt"/>
</dbReference>
<reference evidence="6 7" key="1">
    <citation type="journal article" date="2018" name="ACS Chem. Biol.">
        <title>Ketoreductase domain dysfunction expands chemodiversity: malyngamide biosynthesis in the cyanobacterium Okeania hirsuta.</title>
        <authorList>
            <person name="Moss N.A."/>
            <person name="Leao T."/>
            <person name="Rankin M."/>
            <person name="McCullough T.M."/>
            <person name="Qu P."/>
            <person name="Korobeynikov A."/>
            <person name="Smith J.L."/>
            <person name="Gerwick L."/>
            <person name="Gerwick W.H."/>
        </authorList>
    </citation>
    <scope>NUCLEOTIDE SEQUENCE [LARGE SCALE GENOMIC DNA]</scope>
    <source>
        <strain evidence="6 7">PAB10Feb10-1</strain>
    </source>
</reference>